<comment type="caution">
    <text evidence="2">The sequence shown here is derived from an EMBL/GenBank/DDBJ whole genome shotgun (WGS) entry which is preliminary data.</text>
</comment>
<keyword evidence="1" id="KW-0812">Transmembrane</keyword>
<gene>
    <name evidence="2" type="ORF">D477_021388</name>
</gene>
<dbReference type="AlphaFoldDB" id="N1V1S4"/>
<sequence>MFAGLLSVLAYLRPGWLPGVYLRALVDVHRYLTPLSVAAAALVPSFLGAGDYALLTTAAAAYYLAVLVTGRDQDRAMNVWGLRLAATLAVLFWTLTAGSGWPGAFFAAVAVLGLQVAGMAIFPERYGRFLQPAAGPAADRGAAGSGTGDGTSAGDSADSAGTAWLVAADLMTTFGLQVLGAAGALAAGLVLNDGEGQPDPVLPLLLLLAAAAVVGWRRQGWADLLVAVPLVLSVVLLDDAEP</sequence>
<dbReference type="EMBL" id="ANPE02000323">
    <property type="protein sequence ID" value="EMY32198.1"/>
    <property type="molecule type" value="Genomic_DNA"/>
</dbReference>
<organism evidence="2 3">
    <name type="scientific">Arthrobacter crystallopoietes BAB-32</name>
    <dbReference type="NCBI Taxonomy" id="1246476"/>
    <lineage>
        <taxon>Bacteria</taxon>
        <taxon>Bacillati</taxon>
        <taxon>Actinomycetota</taxon>
        <taxon>Actinomycetes</taxon>
        <taxon>Micrococcales</taxon>
        <taxon>Micrococcaceae</taxon>
        <taxon>Crystallibacter</taxon>
    </lineage>
</organism>
<proteinExistence type="predicted"/>
<feature type="transmembrane region" description="Helical" evidence="1">
    <location>
        <begin position="77"/>
        <end position="95"/>
    </location>
</feature>
<accession>N1V1S4</accession>
<name>N1V1S4_9MICC</name>
<protein>
    <submittedName>
        <fullName evidence="2">Uncharacterized protein</fullName>
    </submittedName>
</protein>
<reference evidence="2 3" key="1">
    <citation type="journal article" date="2013" name="Genome Announc.">
        <title>Draft Genome Sequence of Arthrobacter crystallopoietes Strain BAB-32, Revealing Genes for Bioremediation.</title>
        <authorList>
            <person name="Joshi M.N."/>
            <person name="Pandit A.S."/>
            <person name="Sharma A."/>
            <person name="Pandya R.V."/>
            <person name="Desai S.M."/>
            <person name="Saxena A.K."/>
            <person name="Bagatharia S.B."/>
        </authorList>
    </citation>
    <scope>NUCLEOTIDE SEQUENCE [LARGE SCALE GENOMIC DNA]</scope>
    <source>
        <strain evidence="2 3">BAB-32</strain>
    </source>
</reference>
<evidence type="ECO:0000313" key="3">
    <source>
        <dbReference type="Proteomes" id="UP000010729"/>
    </source>
</evidence>
<keyword evidence="1" id="KW-1133">Transmembrane helix</keyword>
<evidence type="ECO:0000313" key="2">
    <source>
        <dbReference type="EMBL" id="EMY32198.1"/>
    </source>
</evidence>
<keyword evidence="3" id="KW-1185">Reference proteome</keyword>
<feature type="transmembrane region" description="Helical" evidence="1">
    <location>
        <begin position="38"/>
        <end position="65"/>
    </location>
</feature>
<keyword evidence="1" id="KW-0472">Membrane</keyword>
<feature type="transmembrane region" description="Helical" evidence="1">
    <location>
        <begin position="101"/>
        <end position="122"/>
    </location>
</feature>
<evidence type="ECO:0000256" key="1">
    <source>
        <dbReference type="SAM" id="Phobius"/>
    </source>
</evidence>
<dbReference type="Proteomes" id="UP000010729">
    <property type="component" value="Unassembled WGS sequence"/>
</dbReference>